<comment type="caution">
    <text evidence="1">The sequence shown here is derived from an EMBL/GenBank/DDBJ whole genome shotgun (WGS) entry which is preliminary data.</text>
</comment>
<organism evidence="1">
    <name type="scientific">human gut metagenome</name>
    <dbReference type="NCBI Taxonomy" id="408170"/>
    <lineage>
        <taxon>unclassified sequences</taxon>
        <taxon>metagenomes</taxon>
        <taxon>organismal metagenomes</taxon>
    </lineage>
</organism>
<name>K1RGJ5_9ZZZZ</name>
<sequence>GEKDKVPVIGISQYGEHASLDNCREGFLLGLKEAGLTEGEDYTIDYQNASFDNATATQIANNFSSKNVALMCAIATPSATACYAAAEDKNIPVVFNAITDPGEAGLTTGNITGVSDKLPVDPQLELIRKLQPDAKTIGIIYTTSEPNSVSAIAEYKEKAGNYGFTIEAIGVA</sequence>
<gene>
    <name evidence="1" type="ORF">LEA_20578</name>
</gene>
<dbReference type="SUPFAM" id="SSF53822">
    <property type="entry name" value="Periplasmic binding protein-like I"/>
    <property type="match status" value="1"/>
</dbReference>
<dbReference type="Gene3D" id="3.40.50.2300">
    <property type="match status" value="1"/>
</dbReference>
<feature type="non-terminal residue" evidence="1">
    <location>
        <position position="1"/>
    </location>
</feature>
<dbReference type="PANTHER" id="PTHR35271">
    <property type="entry name" value="ABC TRANSPORTER, SUBSTRATE-BINDING LIPOPROTEIN-RELATED"/>
    <property type="match status" value="1"/>
</dbReference>
<dbReference type="AlphaFoldDB" id="K1RGJ5"/>
<dbReference type="InterPro" id="IPR007487">
    <property type="entry name" value="ABC_transpt-TYRBP-like"/>
</dbReference>
<evidence type="ECO:0000313" key="1">
    <source>
        <dbReference type="EMBL" id="EKC44593.1"/>
    </source>
</evidence>
<reference evidence="1" key="1">
    <citation type="journal article" date="2013" name="Environ. Microbiol.">
        <title>Microbiota from the distal guts of lean and obese adolescents exhibit partial functional redundancy besides clear differences in community structure.</title>
        <authorList>
            <person name="Ferrer M."/>
            <person name="Ruiz A."/>
            <person name="Lanza F."/>
            <person name="Haange S.B."/>
            <person name="Oberbach A."/>
            <person name="Till H."/>
            <person name="Bargiela R."/>
            <person name="Campoy C."/>
            <person name="Segura M.T."/>
            <person name="Richter M."/>
            <person name="von Bergen M."/>
            <person name="Seifert J."/>
            <person name="Suarez A."/>
        </authorList>
    </citation>
    <scope>NUCLEOTIDE SEQUENCE</scope>
</reference>
<dbReference type="PANTHER" id="PTHR35271:SF1">
    <property type="entry name" value="ABC TRANSPORTER, SUBSTRATE-BINDING LIPOPROTEIN"/>
    <property type="match status" value="1"/>
</dbReference>
<accession>K1RGJ5</accession>
<feature type="non-terminal residue" evidence="1">
    <location>
        <position position="172"/>
    </location>
</feature>
<protein>
    <submittedName>
        <fullName evidence="1">ABC transporter, substrate-binding protein</fullName>
    </submittedName>
</protein>
<dbReference type="InterPro" id="IPR028082">
    <property type="entry name" value="Peripla_BP_I"/>
</dbReference>
<proteinExistence type="predicted"/>
<dbReference type="CDD" id="cd06325">
    <property type="entry name" value="PBP1_ABC_unchar_transporter"/>
    <property type="match status" value="1"/>
</dbReference>
<dbReference type="EMBL" id="AJWY01014141">
    <property type="protein sequence ID" value="EKC44593.1"/>
    <property type="molecule type" value="Genomic_DNA"/>
</dbReference>
<dbReference type="Pfam" id="PF04392">
    <property type="entry name" value="ABC_sub_bind"/>
    <property type="match status" value="1"/>
</dbReference>